<dbReference type="AlphaFoldDB" id="A0A857J7G3"/>
<feature type="domain" description="Fumarylacetoacetase N-terminal" evidence="2">
    <location>
        <begin position="1"/>
        <end position="78"/>
    </location>
</feature>
<dbReference type="PANTHER" id="PTHR43211:SF1">
    <property type="entry name" value="BLL6422 PROTEIN"/>
    <property type="match status" value="1"/>
</dbReference>
<dbReference type="Pfam" id="PF18288">
    <property type="entry name" value="FAA_hydro_N_2"/>
    <property type="match status" value="1"/>
</dbReference>
<dbReference type="SUPFAM" id="SSF56529">
    <property type="entry name" value="FAH"/>
    <property type="match status" value="1"/>
</dbReference>
<evidence type="ECO:0000259" key="2">
    <source>
        <dbReference type="Pfam" id="PF18288"/>
    </source>
</evidence>
<dbReference type="InterPro" id="IPR041072">
    <property type="entry name" value="FAA_hydro_N"/>
</dbReference>
<dbReference type="InterPro" id="IPR036663">
    <property type="entry name" value="Fumarylacetoacetase_C_sf"/>
</dbReference>
<dbReference type="EMBL" id="CP047650">
    <property type="protein sequence ID" value="QHI99183.1"/>
    <property type="molecule type" value="Genomic_DNA"/>
</dbReference>
<name>A0A857J7G3_9BURK</name>
<evidence type="ECO:0000313" key="3">
    <source>
        <dbReference type="EMBL" id="QHI99183.1"/>
    </source>
</evidence>
<dbReference type="Proteomes" id="UP000464787">
    <property type="component" value="Chromosome"/>
</dbReference>
<keyword evidence="4" id="KW-1185">Reference proteome</keyword>
<sequence length="350" mass="36665">MKLATYQDGSRDGQLVLVSRDLASAHYATGVASRLQAVLDDWNFLSPQLQDLYDELNAGRARHAFPFDPRHCMAPLPRAYGHFEGGGFAQAQAMLQAAAGTDAAAPSEPRMARLGGGELLGATEYLRLPRGGLEADFEAGLAVVTGDIPAGCTAERAIEGIRLVLLANGLALRGPGEEAAAFDARPATAFSPVAVTVDELGPAWSGGRLNGTLQTVWNGRKVGLNEAGPEMDFHFGQLIARVARNGRLRAGTLVGCGPVSNKAVPREGAREGRRAAKAAAAAAALEWPRGYACIADKRAMETLQDGSAKTGWLQPHDTIRIEMKGRDGLSIFGAIEQEVTVGGSTAVAAG</sequence>
<dbReference type="RefSeq" id="WP_160552964.1">
    <property type="nucleotide sequence ID" value="NZ_CP047650.1"/>
</dbReference>
<dbReference type="PANTHER" id="PTHR43211">
    <property type="entry name" value="FUMARYLACETOACETATE HYDROLASE"/>
    <property type="match status" value="1"/>
</dbReference>
<gene>
    <name evidence="3" type="ORF">GT347_15075</name>
</gene>
<dbReference type="Pfam" id="PF01557">
    <property type="entry name" value="FAA_hydrolase"/>
    <property type="match status" value="1"/>
</dbReference>
<dbReference type="KEGG" id="xyk:GT347_15075"/>
<reference evidence="3 4" key="1">
    <citation type="submission" date="2020-01" db="EMBL/GenBank/DDBJ databases">
        <title>Genome sequencing of strain KACC 21265.</title>
        <authorList>
            <person name="Heo J."/>
            <person name="Kim S.-J."/>
            <person name="Kim J.-S."/>
            <person name="Hong S.-B."/>
            <person name="Kwon S.-W."/>
        </authorList>
    </citation>
    <scope>NUCLEOTIDE SEQUENCE [LARGE SCALE GENOMIC DNA]</scope>
    <source>
        <strain evidence="3 4">KACC 21265</strain>
    </source>
</reference>
<keyword evidence="3" id="KW-0378">Hydrolase</keyword>
<proteinExistence type="predicted"/>
<dbReference type="Gene3D" id="3.90.850.10">
    <property type="entry name" value="Fumarylacetoacetase-like, C-terminal domain"/>
    <property type="match status" value="1"/>
</dbReference>
<evidence type="ECO:0000313" key="4">
    <source>
        <dbReference type="Proteomes" id="UP000464787"/>
    </source>
</evidence>
<dbReference type="InterPro" id="IPR011234">
    <property type="entry name" value="Fumarylacetoacetase-like_C"/>
</dbReference>
<organism evidence="3 4">
    <name type="scientific">Xylophilus rhododendri</name>
    <dbReference type="NCBI Taxonomy" id="2697032"/>
    <lineage>
        <taxon>Bacteria</taxon>
        <taxon>Pseudomonadati</taxon>
        <taxon>Pseudomonadota</taxon>
        <taxon>Betaproteobacteria</taxon>
        <taxon>Burkholderiales</taxon>
        <taxon>Xylophilus</taxon>
    </lineage>
</organism>
<feature type="domain" description="Fumarylacetoacetase-like C-terminal" evidence="1">
    <location>
        <begin position="116"/>
        <end position="339"/>
    </location>
</feature>
<dbReference type="GO" id="GO:0016787">
    <property type="term" value="F:hydrolase activity"/>
    <property type="evidence" value="ECO:0007669"/>
    <property type="project" value="UniProtKB-KW"/>
</dbReference>
<accession>A0A857J7G3</accession>
<protein>
    <submittedName>
        <fullName evidence="3">Fumarylacetoacetate hydrolase</fullName>
    </submittedName>
</protein>
<evidence type="ECO:0000259" key="1">
    <source>
        <dbReference type="Pfam" id="PF01557"/>
    </source>
</evidence>